<dbReference type="Gene3D" id="1.10.3720.10">
    <property type="entry name" value="MetI-like"/>
    <property type="match status" value="1"/>
</dbReference>
<evidence type="ECO:0000259" key="8">
    <source>
        <dbReference type="PROSITE" id="PS50928"/>
    </source>
</evidence>
<keyword evidence="3" id="KW-1003">Cell membrane</keyword>
<keyword evidence="5 7" id="KW-1133">Transmembrane helix</keyword>
<evidence type="ECO:0000256" key="4">
    <source>
        <dbReference type="ARBA" id="ARBA00022692"/>
    </source>
</evidence>
<proteinExistence type="inferred from homology"/>
<keyword evidence="4 7" id="KW-0812">Transmembrane</keyword>
<dbReference type="InterPro" id="IPR035906">
    <property type="entry name" value="MetI-like_sf"/>
</dbReference>
<dbReference type="InterPro" id="IPR000515">
    <property type="entry name" value="MetI-like"/>
</dbReference>
<evidence type="ECO:0000256" key="1">
    <source>
        <dbReference type="ARBA" id="ARBA00004651"/>
    </source>
</evidence>
<feature type="transmembrane region" description="Helical" evidence="7">
    <location>
        <begin position="240"/>
        <end position="261"/>
    </location>
</feature>
<reference evidence="10" key="1">
    <citation type="journal article" date="2019" name="Int. J. Syst. Evol. Microbiol.">
        <title>The Global Catalogue of Microorganisms (GCM) 10K type strain sequencing project: providing services to taxonomists for standard genome sequencing and annotation.</title>
        <authorList>
            <consortium name="The Broad Institute Genomics Platform"/>
            <consortium name="The Broad Institute Genome Sequencing Center for Infectious Disease"/>
            <person name="Wu L."/>
            <person name="Ma J."/>
        </authorList>
    </citation>
    <scope>NUCLEOTIDE SEQUENCE [LARGE SCALE GENOMIC DNA]</scope>
    <source>
        <strain evidence="10">JCM 13006</strain>
    </source>
</reference>
<evidence type="ECO:0000256" key="7">
    <source>
        <dbReference type="RuleBase" id="RU363032"/>
    </source>
</evidence>
<sequence length="276" mass="29366">MTTPTRAPRGLAGRAIMTAFALAVILPFLGIALAALHPPGSIVDGLSWPDHPSLSSFARAWSDAGFGQLLRNSAVIVGGVVPLALVCASLAGYAFATMAFRGRTLLFGFLMLGLALPYEAAVVPLYYDLRALGLIDTPIALILALVGLFMPFGAFWMREQFLALPKEMVEAAAVDGAGSWTVLWRVLLPCSRPALTTLGLLYFVWAWNQFLLALILIQTPSERTAPAGLGFFVGAYTIDVPLLSAATLIVVAPVVAVYLFFQRHFIAGMLSGAVKG</sequence>
<keyword evidence="10" id="KW-1185">Reference proteome</keyword>
<comment type="caution">
    <text evidence="9">The sequence shown here is derived from an EMBL/GenBank/DDBJ whole genome shotgun (WGS) entry which is preliminary data.</text>
</comment>
<feature type="transmembrane region" description="Helical" evidence="7">
    <location>
        <begin position="105"/>
        <end position="127"/>
    </location>
</feature>
<evidence type="ECO:0000256" key="3">
    <source>
        <dbReference type="ARBA" id="ARBA00022475"/>
    </source>
</evidence>
<dbReference type="PANTHER" id="PTHR43744">
    <property type="entry name" value="ABC TRANSPORTER PERMEASE PROTEIN MG189-RELATED-RELATED"/>
    <property type="match status" value="1"/>
</dbReference>
<feature type="transmembrane region" description="Helical" evidence="7">
    <location>
        <begin position="139"/>
        <end position="157"/>
    </location>
</feature>
<keyword evidence="2 7" id="KW-0813">Transport</keyword>
<evidence type="ECO:0000256" key="5">
    <source>
        <dbReference type="ARBA" id="ARBA00022989"/>
    </source>
</evidence>
<feature type="transmembrane region" description="Helical" evidence="7">
    <location>
        <begin position="200"/>
        <end position="220"/>
    </location>
</feature>
<feature type="transmembrane region" description="Helical" evidence="7">
    <location>
        <begin position="74"/>
        <end position="96"/>
    </location>
</feature>
<protein>
    <submittedName>
        <fullName evidence="9">Carbohydrate ABC transporter permease</fullName>
    </submittedName>
</protein>
<keyword evidence="6 7" id="KW-0472">Membrane</keyword>
<dbReference type="PROSITE" id="PS50928">
    <property type="entry name" value="ABC_TM1"/>
    <property type="match status" value="1"/>
</dbReference>
<name>A0ABP9DCJ2_9ACTN</name>
<dbReference type="Pfam" id="PF00528">
    <property type="entry name" value="BPD_transp_1"/>
    <property type="match status" value="1"/>
</dbReference>
<evidence type="ECO:0000313" key="10">
    <source>
        <dbReference type="Proteomes" id="UP001501752"/>
    </source>
</evidence>
<dbReference type="PANTHER" id="PTHR43744:SF8">
    <property type="entry name" value="SN-GLYCEROL-3-PHOSPHATE TRANSPORT SYSTEM PERMEASE PROTEIN UGPE"/>
    <property type="match status" value="1"/>
</dbReference>
<dbReference type="EMBL" id="BAABIS010000001">
    <property type="protein sequence ID" value="GAA4832196.1"/>
    <property type="molecule type" value="Genomic_DNA"/>
</dbReference>
<dbReference type="Proteomes" id="UP001501752">
    <property type="component" value="Unassembled WGS sequence"/>
</dbReference>
<comment type="subcellular location">
    <subcellularLocation>
        <location evidence="1 7">Cell membrane</location>
        <topology evidence="1 7">Multi-pass membrane protein</topology>
    </subcellularLocation>
</comment>
<dbReference type="RefSeq" id="WP_345694919.1">
    <property type="nucleotide sequence ID" value="NZ_BAABIS010000001.1"/>
</dbReference>
<feature type="domain" description="ABC transmembrane type-1" evidence="8">
    <location>
        <begin position="70"/>
        <end position="261"/>
    </location>
</feature>
<evidence type="ECO:0000313" key="9">
    <source>
        <dbReference type="EMBL" id="GAA4832196.1"/>
    </source>
</evidence>
<gene>
    <name evidence="9" type="ORF">GCM10023235_03110</name>
</gene>
<evidence type="ECO:0000256" key="2">
    <source>
        <dbReference type="ARBA" id="ARBA00022448"/>
    </source>
</evidence>
<dbReference type="SUPFAM" id="SSF161098">
    <property type="entry name" value="MetI-like"/>
    <property type="match status" value="1"/>
</dbReference>
<dbReference type="CDD" id="cd06261">
    <property type="entry name" value="TM_PBP2"/>
    <property type="match status" value="1"/>
</dbReference>
<evidence type="ECO:0000256" key="6">
    <source>
        <dbReference type="ARBA" id="ARBA00023136"/>
    </source>
</evidence>
<accession>A0ABP9DCJ2</accession>
<organism evidence="9 10">
    <name type="scientific">Kitasatospora terrestris</name>
    <dbReference type="NCBI Taxonomy" id="258051"/>
    <lineage>
        <taxon>Bacteria</taxon>
        <taxon>Bacillati</taxon>
        <taxon>Actinomycetota</taxon>
        <taxon>Actinomycetes</taxon>
        <taxon>Kitasatosporales</taxon>
        <taxon>Streptomycetaceae</taxon>
        <taxon>Kitasatospora</taxon>
    </lineage>
</organism>
<comment type="similarity">
    <text evidence="7">Belongs to the binding-protein-dependent transport system permease family.</text>
</comment>